<sequence length="61" mass="6382">MSTLAVTYLAGRHGPLAYTLQHTRPVPSQAGSDTSSPQEPAPTHVFNSHSITQATGGIPKL</sequence>
<feature type="compositionally biased region" description="Polar residues" evidence="1">
    <location>
        <begin position="29"/>
        <end position="38"/>
    </location>
</feature>
<protein>
    <submittedName>
        <fullName evidence="2">Uncharacterized protein</fullName>
    </submittedName>
</protein>
<evidence type="ECO:0000313" key="2">
    <source>
        <dbReference type="EMBL" id="JAH66890.1"/>
    </source>
</evidence>
<reference evidence="2" key="1">
    <citation type="submission" date="2014-11" db="EMBL/GenBank/DDBJ databases">
        <authorList>
            <person name="Amaro Gonzalez C."/>
        </authorList>
    </citation>
    <scope>NUCLEOTIDE SEQUENCE</scope>
</reference>
<dbReference type="EMBL" id="GBXM01041687">
    <property type="protein sequence ID" value="JAH66890.1"/>
    <property type="molecule type" value="Transcribed_RNA"/>
</dbReference>
<dbReference type="AlphaFoldDB" id="A0A0E9UNW0"/>
<feature type="region of interest" description="Disordered" evidence="1">
    <location>
        <begin position="21"/>
        <end position="61"/>
    </location>
</feature>
<name>A0A0E9UNW0_ANGAN</name>
<feature type="compositionally biased region" description="Polar residues" evidence="1">
    <location>
        <begin position="45"/>
        <end position="55"/>
    </location>
</feature>
<evidence type="ECO:0000256" key="1">
    <source>
        <dbReference type="SAM" id="MobiDB-lite"/>
    </source>
</evidence>
<accession>A0A0E9UNW0</accession>
<reference evidence="2" key="2">
    <citation type="journal article" date="2015" name="Fish Shellfish Immunol.">
        <title>Early steps in the European eel (Anguilla anguilla)-Vibrio vulnificus interaction in the gills: Role of the RtxA13 toxin.</title>
        <authorList>
            <person name="Callol A."/>
            <person name="Pajuelo D."/>
            <person name="Ebbesson L."/>
            <person name="Teles M."/>
            <person name="MacKenzie S."/>
            <person name="Amaro C."/>
        </authorList>
    </citation>
    <scope>NUCLEOTIDE SEQUENCE</scope>
</reference>
<proteinExistence type="predicted"/>
<organism evidence="2">
    <name type="scientific">Anguilla anguilla</name>
    <name type="common">European freshwater eel</name>
    <name type="synonym">Muraena anguilla</name>
    <dbReference type="NCBI Taxonomy" id="7936"/>
    <lineage>
        <taxon>Eukaryota</taxon>
        <taxon>Metazoa</taxon>
        <taxon>Chordata</taxon>
        <taxon>Craniata</taxon>
        <taxon>Vertebrata</taxon>
        <taxon>Euteleostomi</taxon>
        <taxon>Actinopterygii</taxon>
        <taxon>Neopterygii</taxon>
        <taxon>Teleostei</taxon>
        <taxon>Anguilliformes</taxon>
        <taxon>Anguillidae</taxon>
        <taxon>Anguilla</taxon>
    </lineage>
</organism>